<protein>
    <submittedName>
        <fullName evidence="1">Uncharacterized protein</fullName>
    </submittedName>
</protein>
<keyword evidence="2" id="KW-1185">Reference proteome</keyword>
<proteinExistence type="predicted"/>
<gene>
    <name evidence="1" type="ORF">N8T08_001055</name>
</gene>
<accession>A0ACC3BB73</accession>
<reference evidence="1 2" key="1">
    <citation type="journal article" date="2023" name="ACS Omega">
        <title>Identification of the Neoaspergillic Acid Biosynthesis Gene Cluster by Establishing an In Vitro CRISPR-Ribonucleoprotein Genetic System in Aspergillus melleus.</title>
        <authorList>
            <person name="Yuan B."/>
            <person name="Grau M.F."/>
            <person name="Murata R.M."/>
            <person name="Torok T."/>
            <person name="Venkateswaran K."/>
            <person name="Stajich J.E."/>
            <person name="Wang C.C.C."/>
        </authorList>
    </citation>
    <scope>NUCLEOTIDE SEQUENCE [LARGE SCALE GENOMIC DNA]</scope>
    <source>
        <strain evidence="1 2">IMV 1140</strain>
    </source>
</reference>
<sequence length="134" mass="15180">MVKPPNPQSIQTRISHLINHWPSDPVRPSSVSVQTYLRSRLPPQSQSQSPNQPPQSQVQSSAPQSGEISESSLNALSSLLENRYARRYPLSPKLRRPASNPDHYDNVIKEFAEAPSRDWLGRLGKKMRGLFRLK</sequence>
<evidence type="ECO:0000313" key="1">
    <source>
        <dbReference type="EMBL" id="KAK1147710.1"/>
    </source>
</evidence>
<evidence type="ECO:0000313" key="2">
    <source>
        <dbReference type="Proteomes" id="UP001177260"/>
    </source>
</evidence>
<dbReference type="EMBL" id="JAOPJF010000011">
    <property type="protein sequence ID" value="KAK1147710.1"/>
    <property type="molecule type" value="Genomic_DNA"/>
</dbReference>
<name>A0ACC3BB73_9EURO</name>
<comment type="caution">
    <text evidence="1">The sequence shown here is derived from an EMBL/GenBank/DDBJ whole genome shotgun (WGS) entry which is preliminary data.</text>
</comment>
<organism evidence="1 2">
    <name type="scientific">Aspergillus melleus</name>
    <dbReference type="NCBI Taxonomy" id="138277"/>
    <lineage>
        <taxon>Eukaryota</taxon>
        <taxon>Fungi</taxon>
        <taxon>Dikarya</taxon>
        <taxon>Ascomycota</taxon>
        <taxon>Pezizomycotina</taxon>
        <taxon>Eurotiomycetes</taxon>
        <taxon>Eurotiomycetidae</taxon>
        <taxon>Eurotiales</taxon>
        <taxon>Aspergillaceae</taxon>
        <taxon>Aspergillus</taxon>
        <taxon>Aspergillus subgen. Circumdati</taxon>
    </lineage>
</organism>
<dbReference type="Proteomes" id="UP001177260">
    <property type="component" value="Unassembled WGS sequence"/>
</dbReference>